<evidence type="ECO:0000256" key="3">
    <source>
        <dbReference type="ARBA" id="ARBA00023134"/>
    </source>
</evidence>
<dbReference type="PANTHER" id="PTHR10903:SF170">
    <property type="entry name" value="GTPASE IMAP FAMILY MEMBER 7"/>
    <property type="match status" value="1"/>
</dbReference>
<accession>A0ABM3YT05</accession>
<dbReference type="InterPro" id="IPR006703">
    <property type="entry name" value="G_AIG1"/>
</dbReference>
<evidence type="ECO:0000256" key="2">
    <source>
        <dbReference type="ARBA" id="ARBA00022741"/>
    </source>
</evidence>
<keyword evidence="5" id="KW-1185">Reference proteome</keyword>
<keyword evidence="3" id="KW-0342">GTP-binding</keyword>
<dbReference type="InterPro" id="IPR045058">
    <property type="entry name" value="GIMA/IAN/Toc"/>
</dbReference>
<dbReference type="PROSITE" id="PS51720">
    <property type="entry name" value="G_AIG1"/>
    <property type="match status" value="1"/>
</dbReference>
<dbReference type="SUPFAM" id="SSF52540">
    <property type="entry name" value="P-loop containing nucleoside triphosphate hydrolases"/>
    <property type="match status" value="1"/>
</dbReference>
<gene>
    <name evidence="6" type="primary">LOC117673276</name>
</gene>
<reference evidence="6" key="1">
    <citation type="submission" date="2025-08" db="UniProtKB">
        <authorList>
            <consortium name="RefSeq"/>
        </authorList>
    </citation>
    <scope>IDENTIFICATION</scope>
    <source>
        <tissue evidence="6">Blood</tissue>
    </source>
</reference>
<dbReference type="Proteomes" id="UP001652622">
    <property type="component" value="Unplaced"/>
</dbReference>
<dbReference type="RefSeq" id="XP_060539246.1">
    <property type="nucleotide sequence ID" value="XM_060683263.1"/>
</dbReference>
<dbReference type="PANTHER" id="PTHR10903">
    <property type="entry name" value="GTPASE, IMAP FAMILY MEMBER-RELATED"/>
    <property type="match status" value="1"/>
</dbReference>
<evidence type="ECO:0000313" key="6">
    <source>
        <dbReference type="RefSeq" id="XP_060539246.1"/>
    </source>
</evidence>
<dbReference type="InterPro" id="IPR027417">
    <property type="entry name" value="P-loop_NTPase"/>
</dbReference>
<name>A0ABM3YT05_PANGU</name>
<evidence type="ECO:0000256" key="1">
    <source>
        <dbReference type="ARBA" id="ARBA00008535"/>
    </source>
</evidence>
<dbReference type="Gene3D" id="3.40.50.300">
    <property type="entry name" value="P-loop containing nucleotide triphosphate hydrolases"/>
    <property type="match status" value="1"/>
</dbReference>
<sequence length="232" mass="26371">MAEGIQGPEWRIVLVGKTGSGKSATGNTILGENVFTFEVSPHSVTKTCRKVETRWRGRTVAVVDTPGFFDPETTGNQKAKENAAEVKKCLRFCSPGPHVILQVIRPDRFTQEEKDVAQLITEIFSLKAKNYMILLFTRKDQMEGKTLEDFIHEDPSLCEQAFQCGNRYLAFNNKATGEEREAQVAQLMTMIDELVQKNGDAPCYTEEMMKKDKEQYKREKEGEWKFSCCPLL</sequence>
<organism evidence="5 6">
    <name type="scientific">Pantherophis guttatus</name>
    <name type="common">Corn snake</name>
    <name type="synonym">Elaphe guttata</name>
    <dbReference type="NCBI Taxonomy" id="94885"/>
    <lineage>
        <taxon>Eukaryota</taxon>
        <taxon>Metazoa</taxon>
        <taxon>Chordata</taxon>
        <taxon>Craniata</taxon>
        <taxon>Vertebrata</taxon>
        <taxon>Euteleostomi</taxon>
        <taxon>Lepidosauria</taxon>
        <taxon>Squamata</taxon>
        <taxon>Bifurcata</taxon>
        <taxon>Unidentata</taxon>
        <taxon>Episquamata</taxon>
        <taxon>Toxicofera</taxon>
        <taxon>Serpentes</taxon>
        <taxon>Colubroidea</taxon>
        <taxon>Colubridae</taxon>
        <taxon>Colubrinae</taxon>
        <taxon>Pantherophis</taxon>
    </lineage>
</organism>
<evidence type="ECO:0000259" key="4">
    <source>
        <dbReference type="PROSITE" id="PS51720"/>
    </source>
</evidence>
<comment type="similarity">
    <text evidence="1">Belongs to the TRAFAC class TrmE-Era-EngA-EngB-Septin-like GTPase superfamily. AIG1/Toc34/Toc159-like paraseptin GTPase family. IAN subfamily.</text>
</comment>
<keyword evidence="2" id="KW-0547">Nucleotide-binding</keyword>
<dbReference type="CDD" id="cd01852">
    <property type="entry name" value="AIG1"/>
    <property type="match status" value="1"/>
</dbReference>
<proteinExistence type="inferred from homology"/>
<dbReference type="Pfam" id="PF04548">
    <property type="entry name" value="AIG1"/>
    <property type="match status" value="1"/>
</dbReference>
<protein>
    <submittedName>
        <fullName evidence="6">LOW QUALITY PROTEIN: GTPase IMAP family member 9-like</fullName>
    </submittedName>
</protein>
<dbReference type="GeneID" id="117673276"/>
<evidence type="ECO:0000313" key="5">
    <source>
        <dbReference type="Proteomes" id="UP001652622"/>
    </source>
</evidence>
<feature type="domain" description="AIG1-type G" evidence="4">
    <location>
        <begin position="7"/>
        <end position="213"/>
    </location>
</feature>